<protein>
    <recommendedName>
        <fullName evidence="3">SHOCT domain-containing protein</fullName>
    </recommendedName>
</protein>
<gene>
    <name evidence="4" type="ORF">AUR64_05555</name>
</gene>
<dbReference type="Pfam" id="PF09851">
    <property type="entry name" value="SHOCT"/>
    <property type="match status" value="1"/>
</dbReference>
<keyword evidence="2" id="KW-0812">Transmembrane</keyword>
<dbReference type="InterPro" id="IPR036259">
    <property type="entry name" value="MFS_trans_sf"/>
</dbReference>
<feature type="region of interest" description="Disordered" evidence="1">
    <location>
        <begin position="96"/>
        <end position="128"/>
    </location>
</feature>
<accession>A0A0W1RCQ0</accession>
<dbReference type="OrthoDB" id="178074at2157"/>
<reference evidence="4 5" key="1">
    <citation type="submission" date="2015-12" db="EMBL/GenBank/DDBJ databases">
        <title>Haloprofundus marisrubri gen. nov., sp. nov., an extremely halophilic archaeon isolated from the Discovery deep brine-seawater interface in the Red Sea.</title>
        <authorList>
            <person name="Zhang G."/>
            <person name="Stingl U."/>
            <person name="Rashid M."/>
        </authorList>
    </citation>
    <scope>NUCLEOTIDE SEQUENCE [LARGE SCALE GENOMIC DNA]</scope>
    <source>
        <strain evidence="4 5">SB9</strain>
    </source>
</reference>
<proteinExistence type="predicted"/>
<dbReference type="EMBL" id="LOPU01000013">
    <property type="protein sequence ID" value="KTG11174.1"/>
    <property type="molecule type" value="Genomic_DNA"/>
</dbReference>
<keyword evidence="2" id="KW-0472">Membrane</keyword>
<feature type="domain" description="SHOCT" evidence="3">
    <location>
        <begin position="129"/>
        <end position="153"/>
    </location>
</feature>
<evidence type="ECO:0000256" key="2">
    <source>
        <dbReference type="SAM" id="Phobius"/>
    </source>
</evidence>
<evidence type="ECO:0000313" key="4">
    <source>
        <dbReference type="EMBL" id="KTG11174.1"/>
    </source>
</evidence>
<evidence type="ECO:0000313" key="5">
    <source>
        <dbReference type="Proteomes" id="UP000054387"/>
    </source>
</evidence>
<dbReference type="Proteomes" id="UP000054387">
    <property type="component" value="Unassembled WGS sequence"/>
</dbReference>
<dbReference type="RefSeq" id="WP_058580459.1">
    <property type="nucleotide sequence ID" value="NZ_LOPU01000013.1"/>
</dbReference>
<dbReference type="AlphaFoldDB" id="A0A0W1RCQ0"/>
<evidence type="ECO:0000259" key="3">
    <source>
        <dbReference type="Pfam" id="PF09851"/>
    </source>
</evidence>
<comment type="caution">
    <text evidence="4">The sequence shown here is derived from an EMBL/GenBank/DDBJ whole genome shotgun (WGS) entry which is preliminary data.</text>
</comment>
<keyword evidence="2" id="KW-1133">Transmembrane helix</keyword>
<organism evidence="4 5">
    <name type="scientific">Haloprofundus marisrubri</name>
    <dbReference type="NCBI Taxonomy" id="1514971"/>
    <lineage>
        <taxon>Archaea</taxon>
        <taxon>Methanobacteriati</taxon>
        <taxon>Methanobacteriota</taxon>
        <taxon>Stenosarchaea group</taxon>
        <taxon>Halobacteria</taxon>
        <taxon>Halobacteriales</taxon>
        <taxon>Haloferacaceae</taxon>
        <taxon>Haloprofundus</taxon>
    </lineage>
</organism>
<keyword evidence="5" id="KW-1185">Reference proteome</keyword>
<dbReference type="STRING" id="1514971.AUR64_05555"/>
<dbReference type="InterPro" id="IPR018649">
    <property type="entry name" value="SHOCT"/>
</dbReference>
<dbReference type="SUPFAM" id="SSF103473">
    <property type="entry name" value="MFS general substrate transporter"/>
    <property type="match status" value="1"/>
</dbReference>
<evidence type="ECO:0000256" key="1">
    <source>
        <dbReference type="SAM" id="MobiDB-lite"/>
    </source>
</evidence>
<name>A0A0W1RCQ0_9EURY</name>
<feature type="transmembrane region" description="Helical" evidence="2">
    <location>
        <begin position="57"/>
        <end position="81"/>
    </location>
</feature>
<feature type="compositionally biased region" description="Basic and acidic residues" evidence="1">
    <location>
        <begin position="112"/>
        <end position="121"/>
    </location>
</feature>
<sequence length="174" mass="19061">MVGPSTEQSTVRKAHRLVEHYTPDSTFGRLLLASATGAFTGSALLFSLFGFGSLGFGWFFVGLLALGLSIVAGLLTVLVLWPVYLSLIGNLDSPQSYGNAKPKSTRIYSTDSVDRTDRADSPDSSNPSEILKRKYAAGELSDEEFERRLDTLLNADETTRRARKSNTSKHVLRE</sequence>
<feature type="transmembrane region" description="Helical" evidence="2">
    <location>
        <begin position="30"/>
        <end position="51"/>
    </location>
</feature>